<dbReference type="InterPro" id="IPR018391">
    <property type="entry name" value="PQQ_b-propeller_rpt"/>
</dbReference>
<accession>A0A532V877</accession>
<dbReference type="Proteomes" id="UP000317778">
    <property type="component" value="Unassembled WGS sequence"/>
</dbReference>
<dbReference type="Gene3D" id="2.40.10.480">
    <property type="match status" value="1"/>
</dbReference>
<dbReference type="EMBL" id="NJBO01000006">
    <property type="protein sequence ID" value="TKJ43197.1"/>
    <property type="molecule type" value="Genomic_DNA"/>
</dbReference>
<dbReference type="Gene3D" id="2.130.10.10">
    <property type="entry name" value="YVTN repeat-like/Quinoprotein amine dehydrogenase"/>
    <property type="match status" value="2"/>
</dbReference>
<feature type="domain" description="Pyrrolo-quinoline quinone repeat" evidence="1">
    <location>
        <begin position="20"/>
        <end position="92"/>
    </location>
</feature>
<dbReference type="InterPro" id="IPR002372">
    <property type="entry name" value="PQQ_rpt_dom"/>
</dbReference>
<dbReference type="InterPro" id="IPR011044">
    <property type="entry name" value="Quino_amine_DH_bsu"/>
</dbReference>
<feature type="domain" description="Pyrrolo-quinoline quinone repeat" evidence="1">
    <location>
        <begin position="166"/>
        <end position="277"/>
    </location>
</feature>
<dbReference type="InterPro" id="IPR011047">
    <property type="entry name" value="Quinoprotein_ADH-like_sf"/>
</dbReference>
<gene>
    <name evidence="2" type="ORF">CEE36_04995</name>
</gene>
<protein>
    <submittedName>
        <fullName evidence="2">Cell surface protein</fullName>
    </submittedName>
</protein>
<dbReference type="SUPFAM" id="SSF50969">
    <property type="entry name" value="YVTN repeat-like/Quinoprotein amine dehydrogenase"/>
    <property type="match status" value="1"/>
</dbReference>
<dbReference type="Pfam" id="PF13360">
    <property type="entry name" value="PQQ_2"/>
    <property type="match status" value="2"/>
</dbReference>
<evidence type="ECO:0000259" key="1">
    <source>
        <dbReference type="Pfam" id="PF13360"/>
    </source>
</evidence>
<organism evidence="2 3">
    <name type="scientific">candidate division TA06 bacterium B3_TA06</name>
    <dbReference type="NCBI Taxonomy" id="2012487"/>
    <lineage>
        <taxon>Bacteria</taxon>
        <taxon>Bacteria division TA06</taxon>
    </lineage>
</organism>
<dbReference type="SUPFAM" id="SSF50998">
    <property type="entry name" value="Quinoprotein alcohol dehydrogenase-like"/>
    <property type="match status" value="1"/>
</dbReference>
<reference evidence="2 3" key="1">
    <citation type="submission" date="2017-06" db="EMBL/GenBank/DDBJ databases">
        <title>Novel microbial phyla capable of carbon fixation and sulfur reduction in deep-sea sediments.</title>
        <authorList>
            <person name="Huang J."/>
            <person name="Baker B."/>
            <person name="Wang Y."/>
        </authorList>
    </citation>
    <scope>NUCLEOTIDE SEQUENCE [LARGE SCALE GENOMIC DNA]</scope>
    <source>
        <strain evidence="2">B3_TA06</strain>
    </source>
</reference>
<evidence type="ECO:0000313" key="3">
    <source>
        <dbReference type="Proteomes" id="UP000317778"/>
    </source>
</evidence>
<proteinExistence type="predicted"/>
<dbReference type="SMART" id="SM00564">
    <property type="entry name" value="PQQ"/>
    <property type="match status" value="5"/>
</dbReference>
<dbReference type="AlphaFoldDB" id="A0A532V877"/>
<comment type="caution">
    <text evidence="2">The sequence shown here is derived from an EMBL/GenBank/DDBJ whole genome shotgun (WGS) entry which is preliminary data.</text>
</comment>
<name>A0A532V877_UNCT6</name>
<sequence>MGLLLVIGSISCQQDIRLKWKLKLGPRCTPPAIAKDGTIYVACENGGLYAVNSSGEIIWQDTIYSARFKNLAIGENSRLYAGTKDNSIYAVTHHRKFNPEDTSQVGLPFYDTKDRYSHPAYLALAKDGTVFMAIYWRLIALDTSYYDFEPRWVFNSPELGRFECPPAIGMDGTIYLGSTDGKLYALNPDSTLKWEFETDDNISSSPVIGANGTLYLGSSDSCFYAVNPDGSLKWKFKTGSFIFSAAAIGEDGTIYFGSEDRHIYALSEGGKLKWRYKTDIWDFSSPVVGADGVIYIGPGEGCSLLRLISNFRLRGKPFIYAINPDGTLKWKYRVRSNISDPTLGADGTLYFTCSKHLYALQTASPGLASSPWPKFGADNQNTGRVQ</sequence>
<dbReference type="InterPro" id="IPR015943">
    <property type="entry name" value="WD40/YVTN_repeat-like_dom_sf"/>
</dbReference>
<dbReference type="PANTHER" id="PTHR34512">
    <property type="entry name" value="CELL SURFACE PROTEIN"/>
    <property type="match status" value="1"/>
</dbReference>
<dbReference type="PANTHER" id="PTHR34512:SF30">
    <property type="entry name" value="OUTER MEMBRANE PROTEIN ASSEMBLY FACTOR BAMB"/>
    <property type="match status" value="1"/>
</dbReference>
<evidence type="ECO:0000313" key="2">
    <source>
        <dbReference type="EMBL" id="TKJ43197.1"/>
    </source>
</evidence>